<gene>
    <name evidence="2" type="ORF">TBRA_LOCUS3026</name>
</gene>
<evidence type="ECO:0000256" key="1">
    <source>
        <dbReference type="SAM" id="MobiDB-lite"/>
    </source>
</evidence>
<name>A0A6H5I1E1_9HYME</name>
<proteinExistence type="predicted"/>
<feature type="region of interest" description="Disordered" evidence="1">
    <location>
        <begin position="18"/>
        <end position="68"/>
    </location>
</feature>
<accession>A0A6H5I1E1</accession>
<keyword evidence="3" id="KW-1185">Reference proteome</keyword>
<dbReference type="Proteomes" id="UP000479190">
    <property type="component" value="Unassembled WGS sequence"/>
</dbReference>
<feature type="non-terminal residue" evidence="2">
    <location>
        <position position="1"/>
    </location>
</feature>
<evidence type="ECO:0000313" key="3">
    <source>
        <dbReference type="Proteomes" id="UP000479190"/>
    </source>
</evidence>
<dbReference type="EMBL" id="CADCXV010000611">
    <property type="protein sequence ID" value="CAB0031043.1"/>
    <property type="molecule type" value="Genomic_DNA"/>
</dbReference>
<dbReference type="AlphaFoldDB" id="A0A6H5I1E1"/>
<sequence length="68" mass="8225">RRREREREEELRRLEREREARIQAQHTQSIESTESAEGEEPLLRKKRPAPHIPTAHHVSTYSYEHVIK</sequence>
<evidence type="ECO:0000313" key="2">
    <source>
        <dbReference type="EMBL" id="CAB0031043.1"/>
    </source>
</evidence>
<reference evidence="2 3" key="1">
    <citation type="submission" date="2020-02" db="EMBL/GenBank/DDBJ databases">
        <authorList>
            <person name="Ferguson B K."/>
        </authorList>
    </citation>
    <scope>NUCLEOTIDE SEQUENCE [LARGE SCALE GENOMIC DNA]</scope>
</reference>
<protein>
    <submittedName>
        <fullName evidence="2">Uncharacterized protein</fullName>
    </submittedName>
</protein>
<feature type="compositionally biased region" description="Polar residues" evidence="1">
    <location>
        <begin position="24"/>
        <end position="33"/>
    </location>
</feature>
<organism evidence="2 3">
    <name type="scientific">Trichogramma brassicae</name>
    <dbReference type="NCBI Taxonomy" id="86971"/>
    <lineage>
        <taxon>Eukaryota</taxon>
        <taxon>Metazoa</taxon>
        <taxon>Ecdysozoa</taxon>
        <taxon>Arthropoda</taxon>
        <taxon>Hexapoda</taxon>
        <taxon>Insecta</taxon>
        <taxon>Pterygota</taxon>
        <taxon>Neoptera</taxon>
        <taxon>Endopterygota</taxon>
        <taxon>Hymenoptera</taxon>
        <taxon>Apocrita</taxon>
        <taxon>Proctotrupomorpha</taxon>
        <taxon>Chalcidoidea</taxon>
        <taxon>Trichogrammatidae</taxon>
        <taxon>Trichogramma</taxon>
    </lineage>
</organism>